<evidence type="ECO:0000313" key="2">
    <source>
        <dbReference type="EMBL" id="RIV18122.1"/>
    </source>
</evidence>
<proteinExistence type="predicted"/>
<evidence type="ECO:0008006" key="4">
    <source>
        <dbReference type="Google" id="ProtNLM"/>
    </source>
</evidence>
<evidence type="ECO:0000256" key="1">
    <source>
        <dbReference type="SAM" id="SignalP"/>
    </source>
</evidence>
<accession>A0A418LY02</accession>
<keyword evidence="3" id="KW-1185">Reference proteome</keyword>
<feature type="signal peptide" evidence="1">
    <location>
        <begin position="1"/>
        <end position="24"/>
    </location>
</feature>
<organism evidence="2 3">
    <name type="scientific">Fibrisoma montanum</name>
    <dbReference type="NCBI Taxonomy" id="2305895"/>
    <lineage>
        <taxon>Bacteria</taxon>
        <taxon>Pseudomonadati</taxon>
        <taxon>Bacteroidota</taxon>
        <taxon>Cytophagia</taxon>
        <taxon>Cytophagales</taxon>
        <taxon>Spirosomataceae</taxon>
        <taxon>Fibrisoma</taxon>
    </lineage>
</organism>
<dbReference type="Proteomes" id="UP000283523">
    <property type="component" value="Unassembled WGS sequence"/>
</dbReference>
<dbReference type="RefSeq" id="WP_119671373.1">
    <property type="nucleotide sequence ID" value="NZ_QXED01000013.1"/>
</dbReference>
<gene>
    <name evidence="2" type="ORF">DYU11_29650</name>
</gene>
<dbReference type="AlphaFoldDB" id="A0A418LY02"/>
<protein>
    <recommendedName>
        <fullName evidence="4">DUF5683 domain-containing protein</fullName>
    </recommendedName>
</protein>
<evidence type="ECO:0000313" key="3">
    <source>
        <dbReference type="Proteomes" id="UP000283523"/>
    </source>
</evidence>
<reference evidence="2 3" key="1">
    <citation type="submission" date="2018-08" db="EMBL/GenBank/DDBJ databases">
        <title>Fibrisoma montanum sp. nov., isolated from Danxia mountain soil.</title>
        <authorList>
            <person name="Huang Y."/>
        </authorList>
    </citation>
    <scope>NUCLEOTIDE SEQUENCE [LARGE SCALE GENOMIC DNA]</scope>
    <source>
        <strain evidence="2 3">HYT19</strain>
    </source>
</reference>
<name>A0A418LY02_9BACT</name>
<comment type="caution">
    <text evidence="2">The sequence shown here is derived from an EMBL/GenBank/DDBJ whole genome shotgun (WGS) entry which is preliminary data.</text>
</comment>
<feature type="chain" id="PRO_5019400296" description="DUF5683 domain-containing protein" evidence="1">
    <location>
        <begin position="25"/>
        <end position="256"/>
    </location>
</feature>
<sequence>MKPMTRWNGLLLLLWILPTGSCLAQAKASISNVRIQRDGIRYQILYDLDNATRLDSVYVSAESLQKGALPVRSMQGNVGLGQTSGRNKTIIWDVTSDADVEGDSVTVTIGVVPSVRAAYIGGGPANALISAVLPGIGNIFVQPRHKVGLRPLVTAAYAGLLIYGLNRRAESNRQYALYKDERLQQADLAQPLYDKANAANRLYLVAARTAALIWAVDVTATLLRGLRNDSQRRRLSSSVSWHLTARTPLIGLRYCW</sequence>
<dbReference type="OrthoDB" id="979312at2"/>
<dbReference type="EMBL" id="QXED01000013">
    <property type="protein sequence ID" value="RIV18122.1"/>
    <property type="molecule type" value="Genomic_DNA"/>
</dbReference>
<keyword evidence="1" id="KW-0732">Signal</keyword>